<feature type="transmembrane region" description="Helical" evidence="1">
    <location>
        <begin position="20"/>
        <end position="39"/>
    </location>
</feature>
<evidence type="ECO:0000313" key="4">
    <source>
        <dbReference type="Proteomes" id="UP001642409"/>
    </source>
</evidence>
<feature type="transmembrane region" description="Helical" evidence="1">
    <location>
        <begin position="110"/>
        <end position="129"/>
    </location>
</feature>
<dbReference type="Proteomes" id="UP001642409">
    <property type="component" value="Unassembled WGS sequence"/>
</dbReference>
<keyword evidence="4" id="KW-1185">Reference proteome</keyword>
<comment type="caution">
    <text evidence="2">The sequence shown here is derived from an EMBL/GenBank/DDBJ whole genome shotgun (WGS) entry which is preliminary data.</text>
</comment>
<sequence length="136" mass="15738">MNTDTDLMLIDLSYKNCVQMCFLFGGSFTLILVILQSLFMTAKMKKQYTSYKIGIMTRIMLYLIAPLIQAALFTIWCPFHALVYWVLVTKSQLLKYLDKYYQEGKMSPSLYYASIIIWNIGIPIIKLLVGINNTTH</sequence>
<proteinExistence type="predicted"/>
<organism evidence="2">
    <name type="scientific">Hexamita inflata</name>
    <dbReference type="NCBI Taxonomy" id="28002"/>
    <lineage>
        <taxon>Eukaryota</taxon>
        <taxon>Metamonada</taxon>
        <taxon>Diplomonadida</taxon>
        <taxon>Hexamitidae</taxon>
        <taxon>Hexamitinae</taxon>
        <taxon>Hexamita</taxon>
    </lineage>
</organism>
<name>A0AA86P4B9_9EUKA</name>
<evidence type="ECO:0000313" key="3">
    <source>
        <dbReference type="EMBL" id="CAL6096930.1"/>
    </source>
</evidence>
<protein>
    <submittedName>
        <fullName evidence="3">Hypothetical_protein</fullName>
    </submittedName>
</protein>
<reference evidence="2" key="1">
    <citation type="submission" date="2023-06" db="EMBL/GenBank/DDBJ databases">
        <authorList>
            <person name="Kurt Z."/>
        </authorList>
    </citation>
    <scope>NUCLEOTIDE SEQUENCE</scope>
</reference>
<keyword evidence="1" id="KW-0812">Transmembrane</keyword>
<reference evidence="3 4" key="2">
    <citation type="submission" date="2024-07" db="EMBL/GenBank/DDBJ databases">
        <authorList>
            <person name="Akdeniz Z."/>
        </authorList>
    </citation>
    <scope>NUCLEOTIDE SEQUENCE [LARGE SCALE GENOMIC DNA]</scope>
</reference>
<dbReference type="EMBL" id="CATOUU010000472">
    <property type="protein sequence ID" value="CAI9931170.1"/>
    <property type="molecule type" value="Genomic_DNA"/>
</dbReference>
<accession>A0AA86P4B9</accession>
<dbReference type="AlphaFoldDB" id="A0AA86P4B9"/>
<gene>
    <name evidence="2" type="ORF">HINF_LOCUS18815</name>
    <name evidence="3" type="ORF">HINF_LOCUS68665</name>
</gene>
<evidence type="ECO:0000256" key="1">
    <source>
        <dbReference type="SAM" id="Phobius"/>
    </source>
</evidence>
<feature type="transmembrane region" description="Helical" evidence="1">
    <location>
        <begin position="60"/>
        <end position="87"/>
    </location>
</feature>
<keyword evidence="1" id="KW-1133">Transmembrane helix</keyword>
<keyword evidence="1" id="KW-0472">Membrane</keyword>
<evidence type="ECO:0000313" key="2">
    <source>
        <dbReference type="EMBL" id="CAI9931170.1"/>
    </source>
</evidence>
<dbReference type="EMBL" id="CAXDID020000489">
    <property type="protein sequence ID" value="CAL6096930.1"/>
    <property type="molecule type" value="Genomic_DNA"/>
</dbReference>